<dbReference type="Proteomes" id="UP000790709">
    <property type="component" value="Unassembled WGS sequence"/>
</dbReference>
<keyword evidence="2" id="KW-1185">Reference proteome</keyword>
<name>A0ACB8B7N9_9AGAM</name>
<gene>
    <name evidence="1" type="ORF">BV22DRAFT_1038382</name>
</gene>
<protein>
    <submittedName>
        <fullName evidence="1">Glutamine synthetase/guanido kinase</fullName>
    </submittedName>
</protein>
<sequence length="291" mass="30976">MATATGTVVAKVMEEIAEALLEAGIELQMYHSEATPGQYEVVTGPLPPLEAADALVHTRETIYNIANKHGLRATLAPRLDSHNCGSGSHAHISVHGGSSSRRDTAWYKEPSVAAPGLLTTLESTFLAGLLAHLPAVTALTLPLRASYTRVADGIWSGGTYVAWGVDNREVPVRLCNATSPSSRNLEVKTVDGTANPYVALAGLLGAGMTGVQKGCEVQAKNCIGAKTPAEMNDEERSEMGVTARMPLSLDEARASLREDLEMRGTLGDVMVNTFLSLNEVILPFMMLELLH</sequence>
<evidence type="ECO:0000313" key="2">
    <source>
        <dbReference type="Proteomes" id="UP000790709"/>
    </source>
</evidence>
<proteinExistence type="predicted"/>
<dbReference type="EMBL" id="MU266516">
    <property type="protein sequence ID" value="KAH7921667.1"/>
    <property type="molecule type" value="Genomic_DNA"/>
</dbReference>
<reference evidence="1" key="1">
    <citation type="journal article" date="2021" name="New Phytol.">
        <title>Evolutionary innovations through gain and loss of genes in the ectomycorrhizal Boletales.</title>
        <authorList>
            <person name="Wu G."/>
            <person name="Miyauchi S."/>
            <person name="Morin E."/>
            <person name="Kuo A."/>
            <person name="Drula E."/>
            <person name="Varga T."/>
            <person name="Kohler A."/>
            <person name="Feng B."/>
            <person name="Cao Y."/>
            <person name="Lipzen A."/>
            <person name="Daum C."/>
            <person name="Hundley H."/>
            <person name="Pangilinan J."/>
            <person name="Johnson J."/>
            <person name="Barry K."/>
            <person name="LaButti K."/>
            <person name="Ng V."/>
            <person name="Ahrendt S."/>
            <person name="Min B."/>
            <person name="Choi I.G."/>
            <person name="Park H."/>
            <person name="Plett J.M."/>
            <person name="Magnuson J."/>
            <person name="Spatafora J.W."/>
            <person name="Nagy L.G."/>
            <person name="Henrissat B."/>
            <person name="Grigoriev I.V."/>
            <person name="Yang Z.L."/>
            <person name="Xu J."/>
            <person name="Martin F.M."/>
        </authorList>
    </citation>
    <scope>NUCLEOTIDE SEQUENCE</scope>
    <source>
        <strain evidence="1">KUC20120723A-06</strain>
    </source>
</reference>
<comment type="caution">
    <text evidence="1">The sequence shown here is derived from an EMBL/GenBank/DDBJ whole genome shotgun (WGS) entry which is preliminary data.</text>
</comment>
<evidence type="ECO:0000313" key="1">
    <source>
        <dbReference type="EMBL" id="KAH7921667.1"/>
    </source>
</evidence>
<keyword evidence="1" id="KW-0418">Kinase</keyword>
<accession>A0ACB8B7N9</accession>
<keyword evidence="1" id="KW-0808">Transferase</keyword>
<organism evidence="1 2">
    <name type="scientific">Leucogyrophana mollusca</name>
    <dbReference type="NCBI Taxonomy" id="85980"/>
    <lineage>
        <taxon>Eukaryota</taxon>
        <taxon>Fungi</taxon>
        <taxon>Dikarya</taxon>
        <taxon>Basidiomycota</taxon>
        <taxon>Agaricomycotina</taxon>
        <taxon>Agaricomycetes</taxon>
        <taxon>Agaricomycetidae</taxon>
        <taxon>Boletales</taxon>
        <taxon>Boletales incertae sedis</taxon>
        <taxon>Leucogyrophana</taxon>
    </lineage>
</organism>